<dbReference type="Proteomes" id="UP000054337">
    <property type="component" value="Unassembled WGS sequence"/>
</dbReference>
<evidence type="ECO:0000313" key="3">
    <source>
        <dbReference type="Proteomes" id="UP000054337"/>
    </source>
</evidence>
<evidence type="ECO:0000313" key="2">
    <source>
        <dbReference type="EMBL" id="EUN23676.1"/>
    </source>
</evidence>
<dbReference type="HOGENOM" id="CLU_2305589_0_0_1"/>
<accession>W7E6A0</accession>
<proteinExistence type="predicted"/>
<dbReference type="RefSeq" id="XP_014553251.1">
    <property type="nucleotide sequence ID" value="XM_014697765.1"/>
</dbReference>
<name>W7E6A0_BIPV3</name>
<reference evidence="2 3" key="1">
    <citation type="journal article" date="2013" name="PLoS Genet.">
        <title>Comparative genome structure, secondary metabolite, and effector coding capacity across Cochliobolus pathogens.</title>
        <authorList>
            <person name="Condon B.J."/>
            <person name="Leng Y."/>
            <person name="Wu D."/>
            <person name="Bushley K.E."/>
            <person name="Ohm R.A."/>
            <person name="Otillar R."/>
            <person name="Martin J."/>
            <person name="Schackwitz W."/>
            <person name="Grimwood J."/>
            <person name="MohdZainudin N."/>
            <person name="Xue C."/>
            <person name="Wang R."/>
            <person name="Manning V.A."/>
            <person name="Dhillon B."/>
            <person name="Tu Z.J."/>
            <person name="Steffenson B.J."/>
            <person name="Salamov A."/>
            <person name="Sun H."/>
            <person name="Lowry S."/>
            <person name="LaButti K."/>
            <person name="Han J."/>
            <person name="Copeland A."/>
            <person name="Lindquist E."/>
            <person name="Barry K."/>
            <person name="Schmutz J."/>
            <person name="Baker S.E."/>
            <person name="Ciuffetti L.M."/>
            <person name="Grigoriev I.V."/>
            <person name="Zhong S."/>
            <person name="Turgeon B.G."/>
        </authorList>
    </citation>
    <scope>NUCLEOTIDE SEQUENCE [LARGE SCALE GENOMIC DNA]</scope>
    <source>
        <strain evidence="2 3">FI3</strain>
    </source>
</reference>
<evidence type="ECO:0000256" key="1">
    <source>
        <dbReference type="SAM" id="MobiDB-lite"/>
    </source>
</evidence>
<sequence length="100" mass="10892">MNQRQSHQQGRSLSASAAQVRLPTPDSGRVGASSIAPRQVQGCTGYRYLNLTKVTTFIVQASGILVADVRQQGHHLCLAISFSKHRPPPNCGRIMPIQSR</sequence>
<dbReference type="EMBL" id="KI968782">
    <property type="protein sequence ID" value="EUN23676.1"/>
    <property type="molecule type" value="Genomic_DNA"/>
</dbReference>
<dbReference type="AlphaFoldDB" id="W7E6A0"/>
<organism evidence="2 3">
    <name type="scientific">Bipolaris victoriae (strain FI3)</name>
    <name type="common">Victoria blight of oats agent</name>
    <name type="synonym">Cochliobolus victoriae</name>
    <dbReference type="NCBI Taxonomy" id="930091"/>
    <lineage>
        <taxon>Eukaryota</taxon>
        <taxon>Fungi</taxon>
        <taxon>Dikarya</taxon>
        <taxon>Ascomycota</taxon>
        <taxon>Pezizomycotina</taxon>
        <taxon>Dothideomycetes</taxon>
        <taxon>Pleosporomycetidae</taxon>
        <taxon>Pleosporales</taxon>
        <taxon>Pleosporineae</taxon>
        <taxon>Pleosporaceae</taxon>
        <taxon>Bipolaris</taxon>
    </lineage>
</organism>
<gene>
    <name evidence="2" type="ORF">COCVIDRAFT_108162</name>
</gene>
<feature type="compositionally biased region" description="Polar residues" evidence="1">
    <location>
        <begin position="1"/>
        <end position="17"/>
    </location>
</feature>
<protein>
    <submittedName>
        <fullName evidence="2">Uncharacterized protein</fullName>
    </submittedName>
</protein>
<dbReference type="GeneID" id="26249353"/>
<keyword evidence="3" id="KW-1185">Reference proteome</keyword>
<feature type="region of interest" description="Disordered" evidence="1">
    <location>
        <begin position="1"/>
        <end position="33"/>
    </location>
</feature>